<keyword evidence="1" id="KW-0812">Transmembrane</keyword>
<evidence type="ECO:0000313" key="2">
    <source>
        <dbReference type="EMBL" id="KIL55957.1"/>
    </source>
</evidence>
<evidence type="ECO:0000313" key="3">
    <source>
        <dbReference type="Proteomes" id="UP000054549"/>
    </source>
</evidence>
<name>A0A0C2W4B8_AMAMK</name>
<gene>
    <name evidence="2" type="ORF">M378DRAFT_550605</name>
</gene>
<accession>A0A0C2W4B8</accession>
<dbReference type="EMBL" id="KN818458">
    <property type="protein sequence ID" value="KIL55957.1"/>
    <property type="molecule type" value="Genomic_DNA"/>
</dbReference>
<dbReference type="InParanoid" id="A0A0C2W4B8"/>
<reference evidence="2 3" key="1">
    <citation type="submission" date="2014-04" db="EMBL/GenBank/DDBJ databases">
        <title>Evolutionary Origins and Diversification of the Mycorrhizal Mutualists.</title>
        <authorList>
            <consortium name="DOE Joint Genome Institute"/>
            <consortium name="Mycorrhizal Genomics Consortium"/>
            <person name="Kohler A."/>
            <person name="Kuo A."/>
            <person name="Nagy L.G."/>
            <person name="Floudas D."/>
            <person name="Copeland A."/>
            <person name="Barry K.W."/>
            <person name="Cichocki N."/>
            <person name="Veneault-Fourrey C."/>
            <person name="LaButti K."/>
            <person name="Lindquist E.A."/>
            <person name="Lipzen A."/>
            <person name="Lundell T."/>
            <person name="Morin E."/>
            <person name="Murat C."/>
            <person name="Riley R."/>
            <person name="Ohm R."/>
            <person name="Sun H."/>
            <person name="Tunlid A."/>
            <person name="Henrissat B."/>
            <person name="Grigoriev I.V."/>
            <person name="Hibbett D.S."/>
            <person name="Martin F."/>
        </authorList>
    </citation>
    <scope>NUCLEOTIDE SEQUENCE [LARGE SCALE GENOMIC DNA]</scope>
    <source>
        <strain evidence="2 3">Koide BX008</strain>
    </source>
</reference>
<organism evidence="2 3">
    <name type="scientific">Amanita muscaria (strain Koide BX008)</name>
    <dbReference type="NCBI Taxonomy" id="946122"/>
    <lineage>
        <taxon>Eukaryota</taxon>
        <taxon>Fungi</taxon>
        <taxon>Dikarya</taxon>
        <taxon>Basidiomycota</taxon>
        <taxon>Agaricomycotina</taxon>
        <taxon>Agaricomycetes</taxon>
        <taxon>Agaricomycetidae</taxon>
        <taxon>Agaricales</taxon>
        <taxon>Pluteineae</taxon>
        <taxon>Amanitaceae</taxon>
        <taxon>Amanita</taxon>
    </lineage>
</organism>
<dbReference type="HOGENOM" id="CLU_1916543_0_0_1"/>
<keyword evidence="1" id="KW-0472">Membrane</keyword>
<dbReference type="Proteomes" id="UP000054549">
    <property type="component" value="Unassembled WGS sequence"/>
</dbReference>
<sequence length="132" mass="15126">MHPRDLVISSLHLYSYTSASPGCSVPRPTPVPDRLCGIGSFRRQTNLARTRLTESREYRKRHVKRRAWRRRRCGTIRTVMCCWVFFFPLDLLFLPTKYDSVSSPFFRTMAPSTGAPSTFMSSSCGTPATWTV</sequence>
<keyword evidence="1" id="KW-1133">Transmembrane helix</keyword>
<feature type="transmembrane region" description="Helical" evidence="1">
    <location>
        <begin position="74"/>
        <end position="94"/>
    </location>
</feature>
<dbReference type="AlphaFoldDB" id="A0A0C2W4B8"/>
<keyword evidence="3" id="KW-1185">Reference proteome</keyword>
<evidence type="ECO:0000256" key="1">
    <source>
        <dbReference type="SAM" id="Phobius"/>
    </source>
</evidence>
<protein>
    <submittedName>
        <fullName evidence="2">Uncharacterized protein</fullName>
    </submittedName>
</protein>
<proteinExistence type="predicted"/>